<evidence type="ECO:0000259" key="18">
    <source>
        <dbReference type="PROSITE" id="PS51217"/>
    </source>
</evidence>
<keyword evidence="12 15" id="KW-0413">Isomerase</keyword>
<dbReference type="EC" id="3.1.11.5" evidence="15"/>
<evidence type="ECO:0000256" key="1">
    <source>
        <dbReference type="ARBA" id="ARBA00022722"/>
    </source>
</evidence>
<evidence type="ECO:0000256" key="16">
    <source>
        <dbReference type="PROSITE-ProRule" id="PRU00560"/>
    </source>
</evidence>
<keyword evidence="10 15" id="KW-0238">DNA-binding</keyword>
<evidence type="ECO:0000256" key="13">
    <source>
        <dbReference type="ARBA" id="ARBA00034617"/>
    </source>
</evidence>
<comment type="miscellaneous">
    <text evidence="15">In the RecBCD complex, RecB has a slow 3'-5' helicase, an exonuclease activity and loads RecA onto ssDNA, RecD has a fast 5'-3' helicase activity, while RecC stimulates the ATPase and processivity of the RecB helicase and contributes to recognition of the Chi site.</text>
</comment>
<evidence type="ECO:0000256" key="8">
    <source>
        <dbReference type="ARBA" id="ARBA00022840"/>
    </source>
</evidence>
<feature type="binding site" evidence="16">
    <location>
        <begin position="24"/>
        <end position="31"/>
    </location>
    <ligand>
        <name>ATP</name>
        <dbReference type="ChEBI" id="CHEBI:30616"/>
    </ligand>
</feature>
<dbReference type="NCBIfam" id="NF008128">
    <property type="entry name" value="PRK10876.1"/>
    <property type="match status" value="1"/>
</dbReference>
<evidence type="ECO:0000313" key="19">
    <source>
        <dbReference type="EMBL" id="PKX85399.1"/>
    </source>
</evidence>
<keyword evidence="3 15" id="KW-0547">Nucleotide-binding</keyword>
<dbReference type="InterPro" id="IPR004586">
    <property type="entry name" value="RecB"/>
</dbReference>
<comment type="cofactor">
    <cofactor evidence="15">
        <name>Mg(2+)</name>
        <dbReference type="ChEBI" id="CHEBI:18420"/>
    </cofactor>
    <text evidence="15">Binds 1 Mg(2+) ion per subunit.</text>
</comment>
<keyword evidence="11 15" id="KW-0234">DNA repair</keyword>
<evidence type="ECO:0000313" key="20">
    <source>
        <dbReference type="Proteomes" id="UP000234468"/>
    </source>
</evidence>
<dbReference type="Pfam" id="PF13361">
    <property type="entry name" value="UvrD_C"/>
    <property type="match status" value="2"/>
</dbReference>
<feature type="binding site" evidence="15">
    <location>
        <position position="1087"/>
    </location>
    <ligand>
        <name>Mg(2+)</name>
        <dbReference type="ChEBI" id="CHEBI:18420"/>
    </ligand>
</feature>
<comment type="catalytic activity">
    <reaction evidence="15">
        <text>Exonucleolytic cleavage (in the presence of ATP) in either 5'- to 3'- or 3'- to 5'-direction to yield 5'-phosphooligonucleotides.</text>
        <dbReference type="EC" id="3.1.11.5"/>
    </reaction>
</comment>
<keyword evidence="5 15" id="KW-0378">Hydrolase</keyword>
<comment type="subunit">
    <text evidence="15">Heterotrimer of RecB, RecC and RecD. All subunits contribute to DNA-binding. Interacts with RecA.</text>
</comment>
<dbReference type="PANTHER" id="PTHR11070:SF23">
    <property type="entry name" value="RECBCD ENZYME SUBUNIT RECB"/>
    <property type="match status" value="1"/>
</dbReference>
<dbReference type="PROSITE" id="PS51217">
    <property type="entry name" value="UVRD_HELICASE_CTER"/>
    <property type="match status" value="1"/>
</dbReference>
<comment type="catalytic activity">
    <reaction evidence="13 15">
        <text>Couples ATP hydrolysis with the unwinding of duplex DNA by translocating in the 3'-5' direction.</text>
        <dbReference type="EC" id="5.6.2.4"/>
    </reaction>
</comment>
<evidence type="ECO:0000256" key="4">
    <source>
        <dbReference type="ARBA" id="ARBA00022763"/>
    </source>
</evidence>
<dbReference type="EC" id="5.6.2.4" evidence="15"/>
<dbReference type="InterPro" id="IPR000212">
    <property type="entry name" value="DNA_helicase_UvrD/REP"/>
</dbReference>
<feature type="region of interest" description="DNA-binding and helicase activity, interacts with RecC" evidence="15">
    <location>
        <begin position="1"/>
        <end position="862"/>
    </location>
</feature>
<feature type="domain" description="UvrD-like helicase C-terminal" evidence="18">
    <location>
        <begin position="473"/>
        <end position="754"/>
    </location>
</feature>
<dbReference type="EMBL" id="LXFV01000018">
    <property type="protein sequence ID" value="PKX85399.1"/>
    <property type="molecule type" value="Genomic_DNA"/>
</dbReference>
<dbReference type="Pfam" id="PF00580">
    <property type="entry name" value="UvrD-helicase"/>
    <property type="match status" value="1"/>
</dbReference>
<comment type="domain">
    <text evidence="15">The C-terminal domain has nuclease activity and interacts with RecD. It interacts with RecA, facilitating its loading onto ssDNA.</text>
</comment>
<keyword evidence="4 15" id="KW-0227">DNA damage</keyword>
<dbReference type="InterPro" id="IPR014016">
    <property type="entry name" value="UvrD-like_ATP-bd"/>
</dbReference>
<dbReference type="RefSeq" id="WP_048259001.1">
    <property type="nucleotide sequence ID" value="NZ_AODU01000006.1"/>
</dbReference>
<evidence type="ECO:0000256" key="15">
    <source>
        <dbReference type="HAMAP-Rule" id="MF_01485"/>
    </source>
</evidence>
<evidence type="ECO:0000256" key="14">
    <source>
        <dbReference type="ARBA" id="ARBA00048988"/>
    </source>
</evidence>
<dbReference type="SUPFAM" id="SSF52980">
    <property type="entry name" value="Restriction endonuclease-like"/>
    <property type="match status" value="1"/>
</dbReference>
<evidence type="ECO:0000256" key="3">
    <source>
        <dbReference type="ARBA" id="ARBA00022741"/>
    </source>
</evidence>
<feature type="active site" description="For nuclease activity" evidence="15">
    <location>
        <position position="1087"/>
    </location>
</feature>
<keyword evidence="6 15" id="KW-0347">Helicase</keyword>
<dbReference type="NCBIfam" id="TIGR00609">
    <property type="entry name" value="recB"/>
    <property type="match status" value="1"/>
</dbReference>
<gene>
    <name evidence="15 19" type="primary">recB</name>
    <name evidence="19" type="ORF">A0G03_15925</name>
</gene>
<dbReference type="Gene3D" id="1.10.3170.10">
    <property type="entry name" value="Recbcd, chain B, domain 2"/>
    <property type="match status" value="1"/>
</dbReference>
<dbReference type="PANTHER" id="PTHR11070">
    <property type="entry name" value="UVRD / RECB / PCRA DNA HELICASE FAMILY MEMBER"/>
    <property type="match status" value="1"/>
</dbReference>
<dbReference type="HAMAP" id="MF_01485">
    <property type="entry name" value="RecB"/>
    <property type="match status" value="1"/>
</dbReference>
<feature type="binding site" evidence="15">
    <location>
        <position position="963"/>
    </location>
    <ligand>
        <name>Mg(2+)</name>
        <dbReference type="ChEBI" id="CHEBI:18420"/>
    </ligand>
</feature>
<dbReference type="CDD" id="cd22352">
    <property type="entry name" value="RecB_C-like"/>
    <property type="match status" value="1"/>
</dbReference>
<dbReference type="CDD" id="cd18807">
    <property type="entry name" value="SF1_C_UvrD"/>
    <property type="match status" value="1"/>
</dbReference>
<protein>
    <recommendedName>
        <fullName evidence="15">RecBCD enzyme subunit RecB</fullName>
        <ecNumber evidence="15">3.1.11.5</ecNumber>
        <ecNumber evidence="15">5.6.2.4</ecNumber>
    </recommendedName>
    <alternativeName>
        <fullName evidence="15">DNA 3'-5' helicase subunit RecB</fullName>
    </alternativeName>
    <alternativeName>
        <fullName evidence="15">Exonuclease V subunit RecB</fullName>
        <shortName evidence="15">ExoV subunit RecB</shortName>
    </alternativeName>
    <alternativeName>
        <fullName evidence="15">Helicase/nuclease RecBCD subunit RecB</fullName>
    </alternativeName>
</protein>
<evidence type="ECO:0000256" key="9">
    <source>
        <dbReference type="ARBA" id="ARBA00022842"/>
    </source>
</evidence>
<keyword evidence="20" id="KW-1185">Reference proteome</keyword>
<dbReference type="InterPro" id="IPR011604">
    <property type="entry name" value="PDDEXK-like_dom_sf"/>
</dbReference>
<evidence type="ECO:0000256" key="5">
    <source>
        <dbReference type="ARBA" id="ARBA00022801"/>
    </source>
</evidence>
<evidence type="ECO:0000256" key="7">
    <source>
        <dbReference type="ARBA" id="ARBA00022839"/>
    </source>
</evidence>
<feature type="region of interest" description="Nuclease activity, interacts with RecD and RecA" evidence="15">
    <location>
        <begin position="907"/>
        <end position="1208"/>
    </location>
</feature>
<comment type="caution">
    <text evidence="19">The sequence shown here is derived from an EMBL/GenBank/DDBJ whole genome shotgun (WGS) entry which is preliminary data.</text>
</comment>
<evidence type="ECO:0000256" key="2">
    <source>
        <dbReference type="ARBA" id="ARBA00022723"/>
    </source>
</evidence>
<evidence type="ECO:0000256" key="10">
    <source>
        <dbReference type="ARBA" id="ARBA00023125"/>
    </source>
</evidence>
<feature type="domain" description="UvrD-like helicase ATP-binding" evidence="17">
    <location>
        <begin position="3"/>
        <end position="458"/>
    </location>
</feature>
<dbReference type="InterPro" id="IPR027417">
    <property type="entry name" value="P-loop_NTPase"/>
</dbReference>
<keyword evidence="7 15" id="KW-0269">Exonuclease</keyword>
<organism evidence="19 20">
    <name type="scientific">Pectobacterium peruviense</name>
    <dbReference type="NCBI Taxonomy" id="2066479"/>
    <lineage>
        <taxon>Bacteria</taxon>
        <taxon>Pseudomonadati</taxon>
        <taxon>Pseudomonadota</taxon>
        <taxon>Gammaproteobacteria</taxon>
        <taxon>Enterobacterales</taxon>
        <taxon>Pectobacteriaceae</taxon>
        <taxon>Pectobacterium</taxon>
    </lineage>
</organism>
<keyword evidence="8 15" id="KW-0067">ATP-binding</keyword>
<comment type="catalytic activity">
    <reaction evidence="14 15">
        <text>ATP + H2O = ADP + phosphate + H(+)</text>
        <dbReference type="Rhea" id="RHEA:13065"/>
        <dbReference type="ChEBI" id="CHEBI:15377"/>
        <dbReference type="ChEBI" id="CHEBI:15378"/>
        <dbReference type="ChEBI" id="CHEBI:30616"/>
        <dbReference type="ChEBI" id="CHEBI:43474"/>
        <dbReference type="ChEBI" id="CHEBI:456216"/>
        <dbReference type="EC" id="5.6.2.4"/>
    </reaction>
</comment>
<evidence type="ECO:0000259" key="17">
    <source>
        <dbReference type="PROSITE" id="PS51198"/>
    </source>
</evidence>
<reference evidence="19 20" key="1">
    <citation type="submission" date="2016-04" db="EMBL/GenBank/DDBJ databases">
        <title>New species of Pectobacterium.</title>
        <authorList>
            <person name="Waleron M."/>
            <person name="Misztak A.E."/>
            <person name="Waleron K."/>
        </authorList>
    </citation>
    <scope>NUCLEOTIDE SEQUENCE [LARGE SCALE GENOMIC DNA]</scope>
    <source>
        <strain evidence="19 20">IFB5232</strain>
    </source>
</reference>
<sequence length="1208" mass="136636">MKNAAPQSLDVMTLPLLGERLIEASAGTGKTYTLAALYLRLLLGLGKQAAYPRPLLVEEILVVTFTEAATEELHERIRARIHALRIACLRKSAQGDTAQEPKDTSLAQLLAEISDHREAADVLLAAERQMDEAAIYTIHGFCQRMLSTNAFESGVLFEQVLIEDEQPLRRQACADFWRRYCYPLPVEVARIVGLEWKGPENLLADLAPYLHGEAPAFRLPPEEDETLLSRHEKIVATIDAYKQRWLASAADLEALISASGVDKRSYSSKHLPNWLQKVTQWAEQPTLDYQLPKDLVRFAQQTLIEKTKKGEPPVHAIFEATERLLETPLSLRDLVIVRALSAIRDSVREEKRQRAELGFDDLLSRLDDALQQPSGEQLASAIRERYPVAMIDEFQDTDPQQYRIFRTLYVGQPQCGLLLIGDPKQAIYAFRGADIFTYMHARGEVAAHYTLGTNWRSSHQMVRGVNRLFERIEHPFIFHNIPFLPVKPAESKRGLVFDIAGQPQPALQFWLTGEEPIGVGDYQQQMARQCAAQIRDWLAASQRKEAWLVTDDSRRLVKASDMSVLVRSRREASLIRDALSRLSIPSVYLSNRDSVFTTPEASDMLWLLKAVLAPEQERTLRSAMATALMGLDAEQVDALGQSETAWDALVDEFAGYRALWRQRGVLPMLRALMSHHQLAENLLASAEGERRITDILHIGELLQDASATLDSEHALVRWLSQQIVQPNPQAENQQLRLESDRHLVQIVTIHKSKGLEYPLVWLPFISNFRVQDQGIYHDRDSYQAVLDLQNNEESQTLAEEERLAEDLRLLYVALTRSIYHCSVGVAPVQRSRKKDGSSDMHHSALGYLLQRGQEADVAILVSELKGMVGDGVALTPLQTTEAQRWQPDQPELAELQARHIERQLRDGWRVTSYSGLQQHGSANAQDLVPRLDIEAIGERQEVGETQLTPHTFPRGASPGTFLHSLFETLDFTQPVDDDWLAEQLQLQGFEAHWHPVLKAWMDTLLNTPLNEQGITLSALDNSDKQAELQFYIPIKAPIQAAQLDRLAKHYDPLSAQCPALSFQQVKGMLKGFIDLVFRWEGRYYLLDYKSNWLGPDASAYTQTAMAQSMAEHRYDLQYQLYALALHRYLRHRIADYDYERHFGGVFYLFLRGVEDSHPGNGIFAFRPSAEFVFGLDALFEGDFFNGDVFNDDVFGGKAPDDADTGVSS</sequence>
<dbReference type="InterPro" id="IPR014017">
    <property type="entry name" value="DNA_helicase_UvrD-like_C"/>
</dbReference>
<keyword evidence="9 15" id="KW-0460">Magnesium</keyword>
<proteinExistence type="inferred from homology"/>
<dbReference type="PROSITE" id="PS51198">
    <property type="entry name" value="UVRD_HELICASE_ATP_BIND"/>
    <property type="match status" value="1"/>
</dbReference>
<keyword evidence="1 15" id="KW-0540">Nuclease</keyword>
<dbReference type="Gene3D" id="1.10.486.10">
    <property type="entry name" value="PCRA, domain 4"/>
    <property type="match status" value="1"/>
</dbReference>
<comment type="function">
    <text evidence="15">A helicase/nuclease that prepares dsDNA breaks (DSB) for recombinational DNA repair. Binds to DSBs and unwinds DNA via a highly rapid and processive ATP-dependent bidirectional helicase activity. Unwinds dsDNA until it encounters a Chi (crossover hotspot instigator) sequence from the 3' direction. Cuts ssDNA a few nucleotides 3' to the Chi site. The properties and activities of the enzyme are changed at Chi. The Chi-altered holoenzyme produces a long 3'-ssDNA overhang and facilitates RecA-binding to the ssDNA for homologous DNA recombination and repair. Holoenzyme degrades any linearized DNA that is unable to undergo homologous recombination. In the holoenzyme this subunit contributes ATPase, 3'-5' helicase, exonuclease activity and loads RecA onto ssDNA.</text>
</comment>
<name>A0ABX4S4D0_9GAMM</name>
<dbReference type="Gene3D" id="3.40.50.300">
    <property type="entry name" value="P-loop containing nucleotide triphosphate hydrolases"/>
    <property type="match status" value="2"/>
</dbReference>
<comment type="domain">
    <text evidence="15">The N-terminal DNA-binding domain is a ssDNA-dependent ATPase and has ATP-dependent 3'-5' helicase function. This domain interacts with RecC.</text>
</comment>
<evidence type="ECO:0000256" key="6">
    <source>
        <dbReference type="ARBA" id="ARBA00022806"/>
    </source>
</evidence>
<dbReference type="SUPFAM" id="SSF52540">
    <property type="entry name" value="P-loop containing nucleoside triphosphate hydrolases"/>
    <property type="match status" value="1"/>
</dbReference>
<accession>A0ABX4S4D0</accession>
<keyword evidence="2 15" id="KW-0479">Metal-binding</keyword>
<evidence type="ECO:0000256" key="12">
    <source>
        <dbReference type="ARBA" id="ARBA00023235"/>
    </source>
</evidence>
<feature type="binding site" evidence="15">
    <location>
        <position position="1074"/>
    </location>
    <ligand>
        <name>Mg(2+)</name>
        <dbReference type="ChEBI" id="CHEBI:18420"/>
    </ligand>
</feature>
<evidence type="ECO:0000256" key="11">
    <source>
        <dbReference type="ARBA" id="ARBA00023204"/>
    </source>
</evidence>
<comment type="similarity">
    <text evidence="15">Belongs to the helicase family. UvrD subfamily.</text>
</comment>
<dbReference type="InterPro" id="IPR011335">
    <property type="entry name" value="Restrct_endonuc-II-like"/>
</dbReference>
<dbReference type="Gene3D" id="3.90.320.10">
    <property type="match status" value="1"/>
</dbReference>
<dbReference type="Proteomes" id="UP000234468">
    <property type="component" value="Unassembled WGS sequence"/>
</dbReference>